<evidence type="ECO:0000256" key="5">
    <source>
        <dbReference type="SAM" id="MobiDB-lite"/>
    </source>
</evidence>
<keyword evidence="2" id="KW-0378">Hydrolase</keyword>
<feature type="compositionally biased region" description="Low complexity" evidence="5">
    <location>
        <begin position="18"/>
        <end position="44"/>
    </location>
</feature>
<accession>A0ABR4N9N0</accession>
<comment type="caution">
    <text evidence="6">The sequence shown here is derived from an EMBL/GenBank/DDBJ whole genome shotgun (WGS) entry which is preliminary data.</text>
</comment>
<name>A0ABR4N9N0_9FUNG</name>
<dbReference type="Proteomes" id="UP001527925">
    <property type="component" value="Unassembled WGS sequence"/>
</dbReference>
<feature type="compositionally biased region" description="Low complexity" evidence="5">
    <location>
        <begin position="102"/>
        <end position="113"/>
    </location>
</feature>
<dbReference type="InterPro" id="IPR029058">
    <property type="entry name" value="AB_hydrolase_fold"/>
</dbReference>
<dbReference type="Pfam" id="PF03403">
    <property type="entry name" value="PAF-AH_p_II"/>
    <property type="match status" value="1"/>
</dbReference>
<sequence length="547" mass="58624">MPTPRVFVELAEALAADSAAADAADARQPAARSSSDAVHLSSSSPDLARPARPGRWSPLPTYASSHDRPPALSSPHVHLHPSRLASHDTPSQSSLGSSVNDSQSARLSLAPSLRSVSSQATGGSAAGAKLAPSATPSIAAKLPKYNGPFKVGVVDIETAPTETVSKGLLVRIYYPAVAKSLAKKAPWLPKTVMYALGYGDFLGVPRAVTLGFLAPAFGSIHMPARIGSRLHHASSSPPLPERLPVVVFSHGLAGMRTTYSTLCGCLAAKGFVVIAPEHGDGSGSATARNAYKTRIPYVRSEDNRLGEDEALDMRLKDMRNDQVEYRTNEVFAAVELLRNLDAGQFDSRKDNIMHTFCGGFDFRQFAGRLDLDNMAIVGHSFGGATAITALSRPNHPFACGVMLDPWMFPVKDPNVTVPFLTIQSETFHWRQNLEEILAMLRSDATHSSSRFGHVKGTAHSDCCDFATLYTKMTRRMRQAGGGDPYHSQLVLDEWITEYLCTFLDVSGLDIPQYAAFAVDGPMPGVTVPEVAVFGEESIAALQAGLVK</sequence>
<protein>
    <recommendedName>
        <fullName evidence="1">1-alkyl-2-acetylglycerophosphocholine esterase</fullName>
        <ecNumber evidence="1">3.1.1.47</ecNumber>
    </recommendedName>
</protein>
<dbReference type="PANTHER" id="PTHR10272">
    <property type="entry name" value="PLATELET-ACTIVATING FACTOR ACETYLHYDROLASE"/>
    <property type="match status" value="1"/>
</dbReference>
<evidence type="ECO:0000313" key="6">
    <source>
        <dbReference type="EMBL" id="KAL2916202.1"/>
    </source>
</evidence>
<feature type="compositionally biased region" description="Polar residues" evidence="5">
    <location>
        <begin position="88"/>
        <end position="101"/>
    </location>
</feature>
<organism evidence="6 7">
    <name type="scientific">Polyrhizophydium stewartii</name>
    <dbReference type="NCBI Taxonomy" id="2732419"/>
    <lineage>
        <taxon>Eukaryota</taxon>
        <taxon>Fungi</taxon>
        <taxon>Fungi incertae sedis</taxon>
        <taxon>Chytridiomycota</taxon>
        <taxon>Chytridiomycota incertae sedis</taxon>
        <taxon>Chytridiomycetes</taxon>
        <taxon>Rhizophydiales</taxon>
        <taxon>Rhizophydiales incertae sedis</taxon>
        <taxon>Polyrhizophydium</taxon>
    </lineage>
</organism>
<evidence type="ECO:0000256" key="3">
    <source>
        <dbReference type="ARBA" id="ARBA00022963"/>
    </source>
</evidence>
<evidence type="ECO:0000313" key="7">
    <source>
        <dbReference type="Proteomes" id="UP001527925"/>
    </source>
</evidence>
<evidence type="ECO:0000256" key="2">
    <source>
        <dbReference type="ARBA" id="ARBA00022801"/>
    </source>
</evidence>
<dbReference type="EC" id="3.1.1.47" evidence="1"/>
<proteinExistence type="predicted"/>
<dbReference type="Gene3D" id="3.40.50.1820">
    <property type="entry name" value="alpha/beta hydrolase"/>
    <property type="match status" value="1"/>
</dbReference>
<reference evidence="6 7" key="1">
    <citation type="submission" date="2023-09" db="EMBL/GenBank/DDBJ databases">
        <title>Pangenome analysis of Batrachochytrium dendrobatidis and related Chytrids.</title>
        <authorList>
            <person name="Yacoub M.N."/>
            <person name="Stajich J.E."/>
            <person name="James T.Y."/>
        </authorList>
    </citation>
    <scope>NUCLEOTIDE SEQUENCE [LARGE SCALE GENOMIC DNA]</scope>
    <source>
        <strain evidence="6 7">JEL0888</strain>
    </source>
</reference>
<evidence type="ECO:0000256" key="1">
    <source>
        <dbReference type="ARBA" id="ARBA00013201"/>
    </source>
</evidence>
<evidence type="ECO:0000256" key="4">
    <source>
        <dbReference type="ARBA" id="ARBA00023098"/>
    </source>
</evidence>
<dbReference type="SUPFAM" id="SSF53474">
    <property type="entry name" value="alpha/beta-Hydrolases"/>
    <property type="match status" value="1"/>
</dbReference>
<keyword evidence="3" id="KW-0442">Lipid degradation</keyword>
<keyword evidence="7" id="KW-1185">Reference proteome</keyword>
<dbReference type="PANTHER" id="PTHR10272:SF0">
    <property type="entry name" value="PLATELET-ACTIVATING FACTOR ACETYLHYDROLASE"/>
    <property type="match status" value="1"/>
</dbReference>
<dbReference type="EMBL" id="JADGIZ020000018">
    <property type="protein sequence ID" value="KAL2916202.1"/>
    <property type="molecule type" value="Genomic_DNA"/>
</dbReference>
<feature type="region of interest" description="Disordered" evidence="5">
    <location>
        <begin position="18"/>
        <end position="113"/>
    </location>
</feature>
<keyword evidence="4" id="KW-0443">Lipid metabolism</keyword>
<gene>
    <name evidence="6" type="ORF">HK105_204293</name>
</gene>